<evidence type="ECO:0000313" key="5">
    <source>
        <dbReference type="EMBL" id="VVE48588.1"/>
    </source>
</evidence>
<keyword evidence="4" id="KW-0472">Membrane</keyword>
<sequence>MPLSNIKNTDGHRAHDGLKTRNLRGAGMRAATFAACGLALLLGACAITEEGPKGPLGIKLPPPAEAPPSALELYKLQLATRITETSGREVNPGRPQALLRSIVALEYWVDREGNISAVRVFRGNGDREAEKVAVTSLRRAGPFPPPNRALVDSSGRVRVVETWLFNNDGRFQLRSVASPQIGVE</sequence>
<dbReference type="NCBIfam" id="TIGR01352">
    <property type="entry name" value="tonB_Cterm"/>
    <property type="match status" value="1"/>
</dbReference>
<keyword evidence="3" id="KW-1133">Transmembrane helix</keyword>
<evidence type="ECO:0000256" key="4">
    <source>
        <dbReference type="ARBA" id="ARBA00023136"/>
    </source>
</evidence>
<accession>A0A5E4YJY4</accession>
<evidence type="ECO:0000313" key="6">
    <source>
        <dbReference type="Proteomes" id="UP000414233"/>
    </source>
</evidence>
<keyword evidence="2" id="KW-0812">Transmembrane</keyword>
<dbReference type="InterPro" id="IPR006260">
    <property type="entry name" value="TonB/TolA_C"/>
</dbReference>
<evidence type="ECO:0000256" key="3">
    <source>
        <dbReference type="ARBA" id="ARBA00022989"/>
    </source>
</evidence>
<evidence type="ECO:0000256" key="1">
    <source>
        <dbReference type="ARBA" id="ARBA00004167"/>
    </source>
</evidence>
<gene>
    <name evidence="5" type="ORF">PTE30175_04450</name>
</gene>
<evidence type="ECO:0000256" key="2">
    <source>
        <dbReference type="ARBA" id="ARBA00022692"/>
    </source>
</evidence>
<dbReference type="EMBL" id="CABPRZ010000024">
    <property type="protein sequence ID" value="VVE48588.1"/>
    <property type="molecule type" value="Genomic_DNA"/>
</dbReference>
<dbReference type="Gene3D" id="3.30.1150.10">
    <property type="match status" value="1"/>
</dbReference>
<dbReference type="AlphaFoldDB" id="A0A5E4YJY4"/>
<keyword evidence="6" id="KW-1185">Reference proteome</keyword>
<dbReference type="Proteomes" id="UP000414233">
    <property type="component" value="Unassembled WGS sequence"/>
</dbReference>
<comment type="subcellular location">
    <subcellularLocation>
        <location evidence="1">Membrane</location>
        <topology evidence="1">Single-pass membrane protein</topology>
    </subcellularLocation>
</comment>
<dbReference type="GO" id="GO:0016020">
    <property type="term" value="C:membrane"/>
    <property type="evidence" value="ECO:0007669"/>
    <property type="project" value="UniProtKB-SubCell"/>
</dbReference>
<reference evidence="5 6" key="1">
    <citation type="submission" date="2019-08" db="EMBL/GenBank/DDBJ databases">
        <authorList>
            <person name="Peeters C."/>
        </authorList>
    </citation>
    <scope>NUCLEOTIDE SEQUENCE [LARGE SCALE GENOMIC DNA]</scope>
    <source>
        <strain evidence="5 6">LMG 30175</strain>
    </source>
</reference>
<name>A0A5E4YJY4_9BURK</name>
<proteinExistence type="predicted"/>
<protein>
    <submittedName>
        <fullName evidence="5">Energy transducer TonB</fullName>
    </submittedName>
</protein>
<organism evidence="5 6">
    <name type="scientific">Pandoraea terrae</name>
    <dbReference type="NCBI Taxonomy" id="1537710"/>
    <lineage>
        <taxon>Bacteria</taxon>
        <taxon>Pseudomonadati</taxon>
        <taxon>Pseudomonadota</taxon>
        <taxon>Betaproteobacteria</taxon>
        <taxon>Burkholderiales</taxon>
        <taxon>Burkholderiaceae</taxon>
        <taxon>Pandoraea</taxon>
    </lineage>
</organism>
<dbReference type="SUPFAM" id="SSF74653">
    <property type="entry name" value="TolA/TonB C-terminal domain"/>
    <property type="match status" value="1"/>
</dbReference>